<dbReference type="Proteomes" id="UP001528411">
    <property type="component" value="Unassembled WGS sequence"/>
</dbReference>
<comment type="caution">
    <text evidence="1">The sequence shown here is derived from an EMBL/GenBank/DDBJ whole genome shotgun (WGS) entry which is preliminary data.</text>
</comment>
<protein>
    <submittedName>
        <fullName evidence="1">Uncharacterized protein</fullName>
    </submittedName>
</protein>
<evidence type="ECO:0000313" key="1">
    <source>
        <dbReference type="EMBL" id="MDC2887614.1"/>
    </source>
</evidence>
<dbReference type="RefSeq" id="WP_272179438.1">
    <property type="nucleotide sequence ID" value="NZ_JAQOMS010000002.1"/>
</dbReference>
<accession>A0ABT5F908</accession>
<sequence length="46" mass="5463">MCNQTQWYRYLDFGHLGFQAAKNKEAHWEDETKEIFKGSRLDEALG</sequence>
<gene>
    <name evidence="1" type="ORF">PN838_00590</name>
</gene>
<name>A0ABT5F908_9GAMM</name>
<keyword evidence="2" id="KW-1185">Reference proteome</keyword>
<reference evidence="1 2" key="1">
    <citation type="submission" date="2023-01" db="EMBL/GenBank/DDBJ databases">
        <title>Psychrosphaera sp. nov., isolated from marine algae.</title>
        <authorList>
            <person name="Bayburt H."/>
            <person name="Choi B.J."/>
            <person name="Kim J.M."/>
            <person name="Choi D.G."/>
            <person name="Jeon C.O."/>
        </authorList>
    </citation>
    <scope>NUCLEOTIDE SEQUENCE [LARGE SCALE GENOMIC DNA]</scope>
    <source>
        <strain evidence="1 2">G1-22</strain>
    </source>
</reference>
<proteinExistence type="predicted"/>
<evidence type="ECO:0000313" key="2">
    <source>
        <dbReference type="Proteomes" id="UP001528411"/>
    </source>
</evidence>
<organism evidence="1 2">
    <name type="scientific">Psychrosphaera algicola</name>
    <dbReference type="NCBI Taxonomy" id="3023714"/>
    <lineage>
        <taxon>Bacteria</taxon>
        <taxon>Pseudomonadati</taxon>
        <taxon>Pseudomonadota</taxon>
        <taxon>Gammaproteobacteria</taxon>
        <taxon>Alteromonadales</taxon>
        <taxon>Pseudoalteromonadaceae</taxon>
        <taxon>Psychrosphaera</taxon>
    </lineage>
</organism>
<dbReference type="EMBL" id="JAQOMS010000002">
    <property type="protein sequence ID" value="MDC2887614.1"/>
    <property type="molecule type" value="Genomic_DNA"/>
</dbReference>